<sequence length="127" mass="15032">MEKDEFHNWIIEVSLARTFNDLNECLSDMLIEEKHKCKKINFSEAVIGYYYIMYLDNKLNVIELLLNSAEEAEEGLDIGSEPFYFIKDLIEENSQGNLSVDIQQKIAHLFCFFFKIAKQQEEYLKNF</sequence>
<reference evidence="1 2" key="1">
    <citation type="submission" date="2019-06" db="EMBL/GenBank/DDBJ databases">
        <title>Saccharibacillus brassicae sp. nov., an endophytic bacterium isolated from Chinese cabbage seeds (Brassica pekinensis).</title>
        <authorList>
            <person name="Jiang L."/>
            <person name="Lee J."/>
            <person name="Kim S.W."/>
        </authorList>
    </citation>
    <scope>NUCLEOTIDE SEQUENCE [LARGE SCALE GENOMIC DNA]</scope>
    <source>
        <strain evidence="2">KCTC 43072 / ATSA2</strain>
    </source>
</reference>
<protein>
    <submittedName>
        <fullName evidence="1">Uncharacterized protein</fullName>
    </submittedName>
</protein>
<gene>
    <name evidence="1" type="ORF">FFV09_12630</name>
</gene>
<dbReference type="RefSeq" id="WP_141448159.1">
    <property type="nucleotide sequence ID" value="NZ_CP041217.1"/>
</dbReference>
<accession>A0A4Y6UWW1</accession>
<organism evidence="1 2">
    <name type="scientific">Saccharibacillus brassicae</name>
    <dbReference type="NCBI Taxonomy" id="2583377"/>
    <lineage>
        <taxon>Bacteria</taxon>
        <taxon>Bacillati</taxon>
        <taxon>Bacillota</taxon>
        <taxon>Bacilli</taxon>
        <taxon>Bacillales</taxon>
        <taxon>Paenibacillaceae</taxon>
        <taxon>Saccharibacillus</taxon>
    </lineage>
</organism>
<name>A0A4Y6UWW1_SACBS</name>
<evidence type="ECO:0000313" key="1">
    <source>
        <dbReference type="EMBL" id="QDH21614.1"/>
    </source>
</evidence>
<evidence type="ECO:0000313" key="2">
    <source>
        <dbReference type="Proteomes" id="UP000316968"/>
    </source>
</evidence>
<keyword evidence="2" id="KW-1185">Reference proteome</keyword>
<dbReference type="AlphaFoldDB" id="A0A4Y6UWW1"/>
<dbReference type="KEGG" id="saca:FFV09_12630"/>
<dbReference type="EMBL" id="CP041217">
    <property type="protein sequence ID" value="QDH21614.1"/>
    <property type="molecule type" value="Genomic_DNA"/>
</dbReference>
<proteinExistence type="predicted"/>
<dbReference type="Proteomes" id="UP000316968">
    <property type="component" value="Chromosome"/>
</dbReference>
<dbReference type="OrthoDB" id="2618430at2"/>